<dbReference type="InterPro" id="IPR003594">
    <property type="entry name" value="HATPase_dom"/>
</dbReference>
<dbReference type="KEGG" id="pfp:PFL1_02730"/>
<evidence type="ECO:0000259" key="9">
    <source>
        <dbReference type="PROSITE" id="PS50110"/>
    </source>
</evidence>
<dbReference type="Pfam" id="PF02518">
    <property type="entry name" value="HATPase_c"/>
    <property type="match status" value="1"/>
</dbReference>
<dbReference type="Gene3D" id="3.30.565.10">
    <property type="entry name" value="Histidine kinase-like ATPase, C-terminal domain"/>
    <property type="match status" value="1"/>
</dbReference>
<evidence type="ECO:0000313" key="10">
    <source>
        <dbReference type="EMBL" id="EPQ29511.1"/>
    </source>
</evidence>
<accession>A0A061HFZ3</accession>
<organism evidence="10 11">
    <name type="scientific">Pseudozyma flocculosa PF-1</name>
    <dbReference type="NCBI Taxonomy" id="1277687"/>
    <lineage>
        <taxon>Eukaryota</taxon>
        <taxon>Fungi</taxon>
        <taxon>Dikarya</taxon>
        <taxon>Basidiomycota</taxon>
        <taxon>Ustilaginomycotina</taxon>
        <taxon>Ustilaginomycetes</taxon>
        <taxon>Ustilaginales</taxon>
        <taxon>Ustilaginaceae</taxon>
        <taxon>Pseudozyma</taxon>
    </lineage>
</organism>
<evidence type="ECO:0000259" key="8">
    <source>
        <dbReference type="PROSITE" id="PS50109"/>
    </source>
</evidence>
<dbReference type="eggNOG" id="KOG0519">
    <property type="taxonomic scope" value="Eukaryota"/>
</dbReference>
<dbReference type="InterPro" id="IPR005467">
    <property type="entry name" value="His_kinase_dom"/>
</dbReference>
<feature type="compositionally biased region" description="Low complexity" evidence="7">
    <location>
        <begin position="513"/>
        <end position="528"/>
    </location>
</feature>
<dbReference type="GO" id="GO:0005886">
    <property type="term" value="C:plasma membrane"/>
    <property type="evidence" value="ECO:0007669"/>
    <property type="project" value="TreeGrafter"/>
</dbReference>
<dbReference type="CDD" id="cd17546">
    <property type="entry name" value="REC_hyHK_CKI1_RcsC-like"/>
    <property type="match status" value="1"/>
</dbReference>
<keyword evidence="5" id="KW-0418">Kinase</keyword>
<evidence type="ECO:0000256" key="1">
    <source>
        <dbReference type="ARBA" id="ARBA00000085"/>
    </source>
</evidence>
<dbReference type="EMBL" id="KE361630">
    <property type="protein sequence ID" value="EPQ29511.1"/>
    <property type="molecule type" value="Genomic_DNA"/>
</dbReference>
<dbReference type="OrthoDB" id="21225at2759"/>
<reference evidence="10 11" key="1">
    <citation type="journal article" date="2013" name="Plant Cell">
        <title>The transition from a phytopathogenic smut ancestor to an anamorphic biocontrol agent deciphered by comparative whole-genome analysis.</title>
        <authorList>
            <person name="Lefebvre F."/>
            <person name="Joly D.L."/>
            <person name="Labbe C."/>
            <person name="Teichmann B."/>
            <person name="Linning R."/>
            <person name="Belzile F."/>
            <person name="Bakkeren G."/>
            <person name="Belanger R.R."/>
        </authorList>
    </citation>
    <scope>NUCLEOTIDE SEQUENCE [LARGE SCALE GENOMIC DNA]</scope>
    <source>
        <strain evidence="10 11">PF-1</strain>
    </source>
</reference>
<dbReference type="AlphaFoldDB" id="A0A061HFZ3"/>
<dbReference type="SUPFAM" id="SSF52172">
    <property type="entry name" value="CheY-like"/>
    <property type="match status" value="1"/>
</dbReference>
<dbReference type="SUPFAM" id="SSF47384">
    <property type="entry name" value="Homodimeric domain of signal transducing histidine kinase"/>
    <property type="match status" value="1"/>
</dbReference>
<dbReference type="InterPro" id="IPR036097">
    <property type="entry name" value="HisK_dim/P_sf"/>
</dbReference>
<dbReference type="InterPro" id="IPR004358">
    <property type="entry name" value="Sig_transdc_His_kin-like_C"/>
</dbReference>
<dbReference type="Pfam" id="PF00072">
    <property type="entry name" value="Response_reg"/>
    <property type="match status" value="1"/>
</dbReference>
<feature type="domain" description="Response regulatory" evidence="9">
    <location>
        <begin position="619"/>
        <end position="745"/>
    </location>
</feature>
<dbReference type="SMART" id="SM00448">
    <property type="entry name" value="REC"/>
    <property type="match status" value="1"/>
</dbReference>
<feature type="modified residue" description="4-aspartylphosphate" evidence="6">
    <location>
        <position position="669"/>
    </location>
</feature>
<dbReference type="InterPro" id="IPR036890">
    <property type="entry name" value="HATPase_C_sf"/>
</dbReference>
<dbReference type="GO" id="GO:0000155">
    <property type="term" value="F:phosphorelay sensor kinase activity"/>
    <property type="evidence" value="ECO:0007669"/>
    <property type="project" value="InterPro"/>
</dbReference>
<name>A0A061HFZ3_9BASI</name>
<dbReference type="CDD" id="cd00082">
    <property type="entry name" value="HisKA"/>
    <property type="match status" value="1"/>
</dbReference>
<dbReference type="InterPro" id="IPR003661">
    <property type="entry name" value="HisK_dim/P_dom"/>
</dbReference>
<evidence type="ECO:0000256" key="2">
    <source>
        <dbReference type="ARBA" id="ARBA00012438"/>
    </source>
</evidence>
<dbReference type="PRINTS" id="PR00344">
    <property type="entry name" value="BCTRLSENSOR"/>
</dbReference>
<dbReference type="Gene3D" id="1.10.287.130">
    <property type="match status" value="1"/>
</dbReference>
<comment type="catalytic activity">
    <reaction evidence="1">
        <text>ATP + protein L-histidine = ADP + protein N-phospho-L-histidine.</text>
        <dbReference type="EC" id="2.7.13.3"/>
    </reaction>
</comment>
<evidence type="ECO:0000313" key="11">
    <source>
        <dbReference type="Proteomes" id="UP000053664"/>
    </source>
</evidence>
<proteinExistence type="predicted"/>
<dbReference type="Pfam" id="PF00512">
    <property type="entry name" value="HisKA"/>
    <property type="match status" value="1"/>
</dbReference>
<dbReference type="PROSITE" id="PS50110">
    <property type="entry name" value="RESPONSE_REGULATORY"/>
    <property type="match status" value="1"/>
</dbReference>
<dbReference type="GeneID" id="19316846"/>
<dbReference type="HOGENOM" id="CLU_393362_0_0_1"/>
<dbReference type="Gene3D" id="3.40.50.2300">
    <property type="match status" value="1"/>
</dbReference>
<feature type="region of interest" description="Disordered" evidence="7">
    <location>
        <begin position="1"/>
        <end position="24"/>
    </location>
</feature>
<keyword evidence="4" id="KW-0808">Transferase</keyword>
<protein>
    <recommendedName>
        <fullName evidence="2">histidine kinase</fullName>
        <ecNumber evidence="2">2.7.13.3</ecNumber>
    </recommendedName>
</protein>
<dbReference type="RefSeq" id="XP_007878437.1">
    <property type="nucleotide sequence ID" value="XM_007880246.1"/>
</dbReference>
<feature type="region of interest" description="Disordered" evidence="7">
    <location>
        <begin position="470"/>
        <end position="558"/>
    </location>
</feature>
<dbReference type="SMART" id="SM00388">
    <property type="entry name" value="HisKA"/>
    <property type="match status" value="1"/>
</dbReference>
<evidence type="ECO:0000256" key="4">
    <source>
        <dbReference type="ARBA" id="ARBA00022679"/>
    </source>
</evidence>
<dbReference type="Proteomes" id="UP000053664">
    <property type="component" value="Unassembled WGS sequence"/>
</dbReference>
<dbReference type="SUPFAM" id="SSF55874">
    <property type="entry name" value="ATPase domain of HSP90 chaperone/DNA topoisomerase II/histidine kinase"/>
    <property type="match status" value="1"/>
</dbReference>
<evidence type="ECO:0000256" key="5">
    <source>
        <dbReference type="ARBA" id="ARBA00022777"/>
    </source>
</evidence>
<dbReference type="InterPro" id="IPR001789">
    <property type="entry name" value="Sig_transdc_resp-reg_receiver"/>
</dbReference>
<dbReference type="SMART" id="SM00387">
    <property type="entry name" value="HATPase_c"/>
    <property type="match status" value="1"/>
</dbReference>
<feature type="compositionally biased region" description="Polar residues" evidence="7">
    <location>
        <begin position="534"/>
        <end position="545"/>
    </location>
</feature>
<sequence length="760" mass="82065">MATTASSAAAAANTGDEGRVPPDHAQAEPISAHVQSANVDMAHIALIQQVQHELRTPVHGLLGTLEELRNDLAGVDMDKETRKAVRVKLDSLGGLADRLQNVLDDFRDFALETRTAREAEESNDVVLDEEVDLGELLDEVASEAWNAQVRQVRAEGGADARLPPPPELILQTETSLRGWKTVVSKDILRKLAYKLVNNALRFTHEGWVEVSLSPAVSSPSAGLEALSLDGEHAPQASEHFLELVVQDTGEGMSREFLSHRLFEPFEKADSFKAGAGLSMTLCSSLVRQMGGAMHVSSDQGRGTVVTIKIPVRSLPEKSVAPPMASQPDQLVYLYGFEGYGLQRLAQVITAQLAVYGNLYCTSYIADADYLLLPEEVCFDVEGGIEAILAQAKDGVKIGVLQAHQDAGVEYAAFKNGSRQPQTFVTRKPFGPRCFANLLRLAEQEGDEDTRHPAEYVRDRDGHLGYAAEAVSESTTPIGQEPAPRPGPSTPTSSLQPEISVGPLDPVARAQRISPAEPSTSSASTTAAAKAQDGATRQATGKTSATAGRPKLRRNTGDSLADLVVSPSTLDEVLLAPLPAPTMEPRTPMHPASSRGGGPILDGADPAAAAAAALPERKFTVLCVEDNPLNMRLLTAFLNRTSKIQVYEAADGIEAVAQFKRHLPTVTLLDINMPRMDGFEACRHMRAYQHEHLDAAQRRSRVLKIVAVTALSDAFHRERGLECGMDDWFSKPIRMAQLKTQLASWQQEFKDASSAAEDEAV</sequence>
<feature type="region of interest" description="Disordered" evidence="7">
    <location>
        <begin position="578"/>
        <end position="597"/>
    </location>
</feature>
<keyword evidence="3 6" id="KW-0597">Phosphoprotein</keyword>
<evidence type="ECO:0000256" key="6">
    <source>
        <dbReference type="PROSITE-ProRule" id="PRU00169"/>
    </source>
</evidence>
<evidence type="ECO:0000256" key="3">
    <source>
        <dbReference type="ARBA" id="ARBA00022553"/>
    </source>
</evidence>
<feature type="domain" description="Histidine kinase" evidence="8">
    <location>
        <begin position="49"/>
        <end position="313"/>
    </location>
</feature>
<dbReference type="PROSITE" id="PS50109">
    <property type="entry name" value="HIS_KIN"/>
    <property type="match status" value="1"/>
</dbReference>
<dbReference type="InterPro" id="IPR011006">
    <property type="entry name" value="CheY-like_superfamily"/>
</dbReference>
<dbReference type="GO" id="GO:0009927">
    <property type="term" value="F:histidine phosphotransfer kinase activity"/>
    <property type="evidence" value="ECO:0007669"/>
    <property type="project" value="TreeGrafter"/>
</dbReference>
<feature type="compositionally biased region" description="Low complexity" evidence="7">
    <location>
        <begin position="1"/>
        <end position="12"/>
    </location>
</feature>
<gene>
    <name evidence="10" type="ORF">PFL1_02730</name>
</gene>
<dbReference type="PANTHER" id="PTHR43047">
    <property type="entry name" value="TWO-COMPONENT HISTIDINE PROTEIN KINASE"/>
    <property type="match status" value="1"/>
</dbReference>
<evidence type="ECO:0000256" key="7">
    <source>
        <dbReference type="SAM" id="MobiDB-lite"/>
    </source>
</evidence>
<dbReference type="EC" id="2.7.13.3" evidence="2"/>
<dbReference type="PANTHER" id="PTHR43047:SF72">
    <property type="entry name" value="OSMOSENSING HISTIDINE PROTEIN KINASE SLN1"/>
    <property type="match status" value="1"/>
</dbReference>